<evidence type="ECO:0000313" key="2">
    <source>
        <dbReference type="EMBL" id="SMX21977.1"/>
    </source>
</evidence>
<name>A0A238IUJ8_9RHOB</name>
<dbReference type="AlphaFoldDB" id="A0A238IUJ8"/>
<keyword evidence="3" id="KW-1185">Reference proteome</keyword>
<evidence type="ECO:0008006" key="4">
    <source>
        <dbReference type="Google" id="ProtNLM"/>
    </source>
</evidence>
<dbReference type="InterPro" id="IPR021338">
    <property type="entry name" value="DUF2953"/>
</dbReference>
<proteinExistence type="predicted"/>
<sequence>MSLAVAIVVLVLCILLSVLVLFAAMPLRLELEVHKSEAWCFRAGVRPFGRYGPRIPLSGRKPKPDRPEEKPLDARPKPKKRKLRTKGLASAVIRLIGDILQRICIDTARLQMRFGLGDPAETGQVFGYLSPLIYGTAPGQAICLEVEPVFDRAVLQGEAELDLSVVPATLLGPLFRFAWSAFGPVR</sequence>
<dbReference type="EMBL" id="FXXQ01000001">
    <property type="protein sequence ID" value="SMX21977.1"/>
    <property type="molecule type" value="Genomic_DNA"/>
</dbReference>
<gene>
    <name evidence="2" type="ORF">BOA8489_00064</name>
</gene>
<dbReference type="Proteomes" id="UP000201838">
    <property type="component" value="Unassembled WGS sequence"/>
</dbReference>
<accession>A0A238IUJ8</accession>
<protein>
    <recommendedName>
        <fullName evidence="4">DUF2953 domain-containing protein</fullName>
    </recommendedName>
</protein>
<dbReference type="RefSeq" id="WP_093971999.1">
    <property type="nucleotide sequence ID" value="NZ_FXXQ01000001.1"/>
</dbReference>
<dbReference type="OrthoDB" id="7851041at2"/>
<reference evidence="2 3" key="1">
    <citation type="submission" date="2017-05" db="EMBL/GenBank/DDBJ databases">
        <authorList>
            <person name="Song R."/>
            <person name="Chenine A.L."/>
            <person name="Ruprecht R.M."/>
        </authorList>
    </citation>
    <scope>NUCLEOTIDE SEQUENCE [LARGE SCALE GENOMIC DNA]</scope>
    <source>
        <strain evidence="2 3">CECT 8489</strain>
    </source>
</reference>
<organism evidence="2 3">
    <name type="scientific">Boseongicola aestuarii</name>
    <dbReference type="NCBI Taxonomy" id="1470561"/>
    <lineage>
        <taxon>Bacteria</taxon>
        <taxon>Pseudomonadati</taxon>
        <taxon>Pseudomonadota</taxon>
        <taxon>Alphaproteobacteria</taxon>
        <taxon>Rhodobacterales</taxon>
        <taxon>Paracoccaceae</taxon>
        <taxon>Boseongicola</taxon>
    </lineage>
</organism>
<evidence type="ECO:0000313" key="3">
    <source>
        <dbReference type="Proteomes" id="UP000201838"/>
    </source>
</evidence>
<feature type="compositionally biased region" description="Basic and acidic residues" evidence="1">
    <location>
        <begin position="62"/>
        <end position="76"/>
    </location>
</feature>
<feature type="region of interest" description="Disordered" evidence="1">
    <location>
        <begin position="54"/>
        <end position="80"/>
    </location>
</feature>
<evidence type="ECO:0000256" key="1">
    <source>
        <dbReference type="SAM" id="MobiDB-lite"/>
    </source>
</evidence>
<dbReference type="Pfam" id="PF11167">
    <property type="entry name" value="DUF2953"/>
    <property type="match status" value="1"/>
</dbReference>